<evidence type="ECO:0000313" key="3">
    <source>
        <dbReference type="Proteomes" id="UP001582793"/>
    </source>
</evidence>
<feature type="transmembrane region" description="Helical" evidence="1">
    <location>
        <begin position="20"/>
        <end position="41"/>
    </location>
</feature>
<accession>A0ABV5CZB6</accession>
<dbReference type="Proteomes" id="UP001582793">
    <property type="component" value="Unassembled WGS sequence"/>
</dbReference>
<feature type="transmembrane region" description="Helical" evidence="1">
    <location>
        <begin position="158"/>
        <end position="177"/>
    </location>
</feature>
<dbReference type="EMBL" id="JBCGDC010000137">
    <property type="protein sequence ID" value="MFB6397341.1"/>
    <property type="molecule type" value="Genomic_DNA"/>
</dbReference>
<keyword evidence="1" id="KW-1133">Transmembrane helix</keyword>
<gene>
    <name evidence="2" type="ORF">AAFH96_30235</name>
</gene>
<sequence>QPATAAPRRGKVPRPPRRPIAGLASLVLLALVATFFAWVSAEPLWLALGRGSAGTATVTNCAGDGVGQRCEGAFTSAGGTFTSGSVRLLGVTQEQRSAGTQVSARMVDSDSGTAYVAGDTATLHLRWALGLTLVLLCGVGIVWATGALRLTDRRSRRLATLTSLAAPLLLTIGFLAATF</sequence>
<name>A0ABV5CZB6_9ACTN</name>
<proteinExistence type="predicted"/>
<keyword evidence="3" id="KW-1185">Reference proteome</keyword>
<evidence type="ECO:0000313" key="2">
    <source>
        <dbReference type="EMBL" id="MFB6397341.1"/>
    </source>
</evidence>
<feature type="transmembrane region" description="Helical" evidence="1">
    <location>
        <begin position="127"/>
        <end position="146"/>
    </location>
</feature>
<evidence type="ECO:0008006" key="4">
    <source>
        <dbReference type="Google" id="ProtNLM"/>
    </source>
</evidence>
<evidence type="ECO:0000256" key="1">
    <source>
        <dbReference type="SAM" id="Phobius"/>
    </source>
</evidence>
<keyword evidence="1" id="KW-0812">Transmembrane</keyword>
<keyword evidence="1" id="KW-0472">Membrane</keyword>
<comment type="caution">
    <text evidence="2">The sequence shown here is derived from an EMBL/GenBank/DDBJ whole genome shotgun (WGS) entry which is preliminary data.</text>
</comment>
<feature type="non-terminal residue" evidence="2">
    <location>
        <position position="1"/>
    </location>
</feature>
<organism evidence="2 3">
    <name type="scientific">Polymorphospora lycopeni</name>
    <dbReference type="NCBI Taxonomy" id="3140240"/>
    <lineage>
        <taxon>Bacteria</taxon>
        <taxon>Bacillati</taxon>
        <taxon>Actinomycetota</taxon>
        <taxon>Actinomycetes</taxon>
        <taxon>Micromonosporales</taxon>
        <taxon>Micromonosporaceae</taxon>
        <taxon>Polymorphospora</taxon>
    </lineage>
</organism>
<protein>
    <recommendedName>
        <fullName evidence="4">Serine/threonine protein kinase</fullName>
    </recommendedName>
</protein>
<reference evidence="2 3" key="1">
    <citation type="submission" date="2024-04" db="EMBL/GenBank/DDBJ databases">
        <title>Polymorphospora sp. isolated from Baiyangdian Lake in Xiong'an New Area.</title>
        <authorList>
            <person name="Zhang X."/>
            <person name="Liu J."/>
        </authorList>
    </citation>
    <scope>NUCLEOTIDE SEQUENCE [LARGE SCALE GENOMIC DNA]</scope>
    <source>
        <strain evidence="2 3">2-325</strain>
    </source>
</reference>